<dbReference type="PANTHER" id="PTHR43280">
    <property type="entry name" value="ARAC-FAMILY TRANSCRIPTIONAL REGULATOR"/>
    <property type="match status" value="1"/>
</dbReference>
<dbReference type="Gene3D" id="1.10.10.60">
    <property type="entry name" value="Homeodomain-like"/>
    <property type="match status" value="1"/>
</dbReference>
<dbReference type="EMBL" id="LDZF01000009">
    <property type="protein sequence ID" value="KMK13902.1"/>
    <property type="molecule type" value="Genomic_DNA"/>
</dbReference>
<dbReference type="Pfam" id="PF12833">
    <property type="entry name" value="HTH_18"/>
    <property type="match status" value="1"/>
</dbReference>
<dbReference type="SUPFAM" id="SSF46689">
    <property type="entry name" value="Homeodomain-like"/>
    <property type="match status" value="1"/>
</dbReference>
<dbReference type="InterPro" id="IPR009057">
    <property type="entry name" value="Homeodomain-like_sf"/>
</dbReference>
<dbReference type="RefSeq" id="WP_048278936.1">
    <property type="nucleotide sequence ID" value="NZ_LDZF01000009.1"/>
</dbReference>
<keyword evidence="6" id="KW-1185">Reference proteome</keyword>
<dbReference type="SMART" id="SM00342">
    <property type="entry name" value="HTH_ARAC"/>
    <property type="match status" value="1"/>
</dbReference>
<proteinExistence type="predicted"/>
<evidence type="ECO:0000313" key="5">
    <source>
        <dbReference type="EMBL" id="KMK13902.1"/>
    </source>
</evidence>
<dbReference type="InterPro" id="IPR018060">
    <property type="entry name" value="HTH_AraC"/>
</dbReference>
<dbReference type="PANTHER" id="PTHR43280:SF2">
    <property type="entry name" value="HTH-TYPE TRANSCRIPTIONAL REGULATOR EXSA"/>
    <property type="match status" value="1"/>
</dbReference>
<dbReference type="PROSITE" id="PS00041">
    <property type="entry name" value="HTH_ARAC_FAMILY_1"/>
    <property type="match status" value="1"/>
</dbReference>
<sequence length="333" mass="36995">MPRPRELYVSHTLDAADIAPEARYQKIAQNLSCYGIEVVNNRRPEQIIARHTTISGVHGDFCSALGSQNETIYDPHKAPESSMYISLLVAGNQHIAGRKKSAVAEVNPGMLIVHQRSDYYHYRCNDVKQLYILPVSNKMTSVFDGKLPAPVVSLEKHPLAAFMKAHMLLLDAQSSALAKKEMAIVVDGLHAMAAMVLADLARERGLSASGKLSHLYNAAGALIRQHYRQHDLCPDAITRLLGCSRANLDRAFSEQRTSVMAQIKSVRLEAAREMLEGNARLRLEQISWLCGYVSHPLFSKHFREKYRVAPKVWRDNYHQLGGSPSVVGTNGSA</sequence>
<reference evidence="5 6" key="1">
    <citation type="submission" date="2015-05" db="EMBL/GenBank/DDBJ databases">
        <title>Genome sequences of Pluralibacter gergoviae.</title>
        <authorList>
            <person name="Greninger A.L."/>
            <person name="Miller S."/>
        </authorList>
    </citation>
    <scope>NUCLEOTIDE SEQUENCE [LARGE SCALE GENOMIC DNA]</scope>
    <source>
        <strain evidence="5 6">JS81F13</strain>
    </source>
</reference>
<dbReference type="GO" id="GO:0043565">
    <property type="term" value="F:sequence-specific DNA binding"/>
    <property type="evidence" value="ECO:0007669"/>
    <property type="project" value="InterPro"/>
</dbReference>
<dbReference type="AlphaFoldDB" id="A0A0J5P028"/>
<dbReference type="PATRIC" id="fig|61647.15.peg.5509"/>
<evidence type="ECO:0000259" key="4">
    <source>
        <dbReference type="PROSITE" id="PS01124"/>
    </source>
</evidence>
<gene>
    <name evidence="5" type="ORF">ABW06_10640</name>
</gene>
<keyword evidence="2" id="KW-0238">DNA-binding</keyword>
<keyword evidence="3" id="KW-0804">Transcription</keyword>
<evidence type="ECO:0000313" key="6">
    <source>
        <dbReference type="Proteomes" id="UP000036196"/>
    </source>
</evidence>
<evidence type="ECO:0000256" key="3">
    <source>
        <dbReference type="ARBA" id="ARBA00023163"/>
    </source>
</evidence>
<evidence type="ECO:0000256" key="2">
    <source>
        <dbReference type="ARBA" id="ARBA00023125"/>
    </source>
</evidence>
<protein>
    <recommendedName>
        <fullName evidence="4">HTH araC/xylS-type domain-containing protein</fullName>
    </recommendedName>
</protein>
<comment type="caution">
    <text evidence="5">The sequence shown here is derived from an EMBL/GenBank/DDBJ whole genome shotgun (WGS) entry which is preliminary data.</text>
</comment>
<accession>A0A0J5P028</accession>
<evidence type="ECO:0000256" key="1">
    <source>
        <dbReference type="ARBA" id="ARBA00023015"/>
    </source>
</evidence>
<dbReference type="Proteomes" id="UP000036196">
    <property type="component" value="Unassembled WGS sequence"/>
</dbReference>
<dbReference type="STRING" id="61647.LG71_26145"/>
<feature type="domain" description="HTH araC/xylS-type" evidence="4">
    <location>
        <begin position="217"/>
        <end position="316"/>
    </location>
</feature>
<dbReference type="GO" id="GO:0003700">
    <property type="term" value="F:DNA-binding transcription factor activity"/>
    <property type="evidence" value="ECO:0007669"/>
    <property type="project" value="InterPro"/>
</dbReference>
<organism evidence="5 6">
    <name type="scientific">Pluralibacter gergoviae</name>
    <name type="common">Enterobacter gergoviae</name>
    <dbReference type="NCBI Taxonomy" id="61647"/>
    <lineage>
        <taxon>Bacteria</taxon>
        <taxon>Pseudomonadati</taxon>
        <taxon>Pseudomonadota</taxon>
        <taxon>Gammaproteobacteria</taxon>
        <taxon>Enterobacterales</taxon>
        <taxon>Enterobacteriaceae</taxon>
        <taxon>Pluralibacter</taxon>
    </lineage>
</organism>
<keyword evidence="1" id="KW-0805">Transcription regulation</keyword>
<dbReference type="InterPro" id="IPR018062">
    <property type="entry name" value="HTH_AraC-typ_CS"/>
</dbReference>
<dbReference type="PROSITE" id="PS01124">
    <property type="entry name" value="HTH_ARAC_FAMILY_2"/>
    <property type="match status" value="1"/>
</dbReference>
<name>A0A0J5P028_PLUGE</name>